<evidence type="ECO:0000256" key="4">
    <source>
        <dbReference type="ARBA" id="ARBA00022989"/>
    </source>
</evidence>
<proteinExistence type="predicted"/>
<dbReference type="Proteomes" id="UP000235897">
    <property type="component" value="Unassembled WGS sequence"/>
</dbReference>
<evidence type="ECO:0000256" key="3">
    <source>
        <dbReference type="ARBA" id="ARBA00022692"/>
    </source>
</evidence>
<dbReference type="Gene3D" id="3.30.700.10">
    <property type="entry name" value="Glycoprotein, Type 4 Pilin"/>
    <property type="match status" value="1"/>
</dbReference>
<feature type="transmembrane region" description="Helical" evidence="6">
    <location>
        <begin position="7"/>
        <end position="28"/>
    </location>
</feature>
<gene>
    <name evidence="7" type="ORF">CXL00_17085</name>
</gene>
<reference evidence="7 8" key="1">
    <citation type="submission" date="2018-01" db="EMBL/GenBank/DDBJ databases">
        <title>Denitrification phenotypes of diverse strains of Pseudomonas stutzeri.</title>
        <authorList>
            <person name="Milligan D.A."/>
            <person name="Bergaust L."/>
            <person name="Bakken L.R."/>
            <person name="Frostegard A."/>
        </authorList>
    </citation>
    <scope>NUCLEOTIDE SEQUENCE [LARGE SCALE GENOMIC DNA]</scope>
    <source>
        <strain evidence="7 8">28a3</strain>
    </source>
</reference>
<evidence type="ECO:0000313" key="7">
    <source>
        <dbReference type="EMBL" id="PNG03906.1"/>
    </source>
</evidence>
<evidence type="ECO:0000256" key="5">
    <source>
        <dbReference type="ARBA" id="ARBA00023136"/>
    </source>
</evidence>
<dbReference type="NCBIfam" id="TIGR02532">
    <property type="entry name" value="IV_pilin_GFxxxE"/>
    <property type="match status" value="1"/>
</dbReference>
<evidence type="ECO:0000313" key="8">
    <source>
        <dbReference type="Proteomes" id="UP000235897"/>
    </source>
</evidence>
<dbReference type="EMBL" id="POUW01000007">
    <property type="protein sequence ID" value="PNG03906.1"/>
    <property type="molecule type" value="Genomic_DNA"/>
</dbReference>
<sequence length="155" mass="15540">MKKQQSGFTMIELIMVIVILGILAAFALPKFADFGTDARVASVKGAAGAIKSASAITHSAYLAGKATTTGSGTSAVTSVKLEGTDIALVNGYPSSAGILTAAQITSDDFDVVGTTGSPATVSAKSVTDATKCQVKYTEATSTAAPVIALDVSDCK</sequence>
<name>A0A2N8SN36_STUST</name>
<dbReference type="PANTHER" id="PTHR30093">
    <property type="entry name" value="GENERAL SECRETION PATHWAY PROTEIN G"/>
    <property type="match status" value="1"/>
</dbReference>
<dbReference type="GO" id="GO:0016020">
    <property type="term" value="C:membrane"/>
    <property type="evidence" value="ECO:0007669"/>
    <property type="project" value="UniProtKB-SubCell"/>
</dbReference>
<dbReference type="RefSeq" id="WP_102847273.1">
    <property type="nucleotide sequence ID" value="NZ_JAMOIG010000011.1"/>
</dbReference>
<comment type="subcellular location">
    <subcellularLocation>
        <location evidence="1">Membrane</location>
        <topology evidence="1">Single-pass membrane protein</topology>
    </subcellularLocation>
</comment>
<dbReference type="SUPFAM" id="SSF54523">
    <property type="entry name" value="Pili subunits"/>
    <property type="match status" value="1"/>
</dbReference>
<evidence type="ECO:0000256" key="6">
    <source>
        <dbReference type="SAM" id="Phobius"/>
    </source>
</evidence>
<dbReference type="AlphaFoldDB" id="A0A2N8SN36"/>
<dbReference type="Pfam" id="PF07963">
    <property type="entry name" value="N_methyl"/>
    <property type="match status" value="1"/>
</dbReference>
<keyword evidence="4 6" id="KW-1133">Transmembrane helix</keyword>
<evidence type="ECO:0000256" key="1">
    <source>
        <dbReference type="ARBA" id="ARBA00004167"/>
    </source>
</evidence>
<dbReference type="InterPro" id="IPR045584">
    <property type="entry name" value="Pilin-like"/>
</dbReference>
<organism evidence="7 8">
    <name type="scientific">Stutzerimonas stutzeri</name>
    <name type="common">Pseudomonas stutzeri</name>
    <dbReference type="NCBI Taxonomy" id="316"/>
    <lineage>
        <taxon>Bacteria</taxon>
        <taxon>Pseudomonadati</taxon>
        <taxon>Pseudomonadota</taxon>
        <taxon>Gammaproteobacteria</taxon>
        <taxon>Pseudomonadales</taxon>
        <taxon>Pseudomonadaceae</taxon>
        <taxon>Stutzerimonas</taxon>
    </lineage>
</organism>
<accession>A0A2N8SN36</accession>
<protein>
    <submittedName>
        <fullName evidence="7">Type II secretory pathway pseudopilin PulG</fullName>
    </submittedName>
</protein>
<dbReference type="InterPro" id="IPR012902">
    <property type="entry name" value="N_methyl_site"/>
</dbReference>
<keyword evidence="5 6" id="KW-0472">Membrane</keyword>
<evidence type="ECO:0000256" key="2">
    <source>
        <dbReference type="ARBA" id="ARBA00022481"/>
    </source>
</evidence>
<keyword evidence="2" id="KW-0488">Methylation</keyword>
<dbReference type="PANTHER" id="PTHR30093:SF44">
    <property type="entry name" value="TYPE II SECRETION SYSTEM CORE PROTEIN G"/>
    <property type="match status" value="1"/>
</dbReference>
<dbReference type="OrthoDB" id="5654254at2"/>
<comment type="caution">
    <text evidence="7">The sequence shown here is derived from an EMBL/GenBank/DDBJ whole genome shotgun (WGS) entry which is preliminary data.</text>
</comment>
<keyword evidence="3 6" id="KW-0812">Transmembrane</keyword>